<dbReference type="EMBL" id="MU276540">
    <property type="protein sequence ID" value="KAI0038293.1"/>
    <property type="molecule type" value="Genomic_DNA"/>
</dbReference>
<accession>A0ACB8R2P1</accession>
<organism evidence="1 2">
    <name type="scientific">Auriscalpium vulgare</name>
    <dbReference type="NCBI Taxonomy" id="40419"/>
    <lineage>
        <taxon>Eukaryota</taxon>
        <taxon>Fungi</taxon>
        <taxon>Dikarya</taxon>
        <taxon>Basidiomycota</taxon>
        <taxon>Agaricomycotina</taxon>
        <taxon>Agaricomycetes</taxon>
        <taxon>Russulales</taxon>
        <taxon>Auriscalpiaceae</taxon>
        <taxon>Auriscalpium</taxon>
    </lineage>
</organism>
<proteinExistence type="predicted"/>
<dbReference type="Proteomes" id="UP000814033">
    <property type="component" value="Unassembled WGS sequence"/>
</dbReference>
<protein>
    <submittedName>
        <fullName evidence="1">Uncharacterized protein</fullName>
    </submittedName>
</protein>
<evidence type="ECO:0000313" key="1">
    <source>
        <dbReference type="EMBL" id="KAI0038293.1"/>
    </source>
</evidence>
<comment type="caution">
    <text evidence="1">The sequence shown here is derived from an EMBL/GenBank/DDBJ whole genome shotgun (WGS) entry which is preliminary data.</text>
</comment>
<name>A0ACB8R2P1_9AGAM</name>
<sequence length="216" mass="23854">MSQSRLTPEQGYACQQYANAVLAWATSNGQAPLPGLPPTGYDLYRLRHPHALRTEDFPHLTPRVTAPAPHPYPAYGHGPVPYQGIPTQGPGAEVMLSARGLDTILERIRPSYYRTPQHLRNKKNGGRGQRSPTTPLSQRVEPSPKSRQNAQRKARSQKAKGKQRADTAPKDSDSVEEFLQGSSTQVLDEEPRADDAADEEAYEGWGDENIEEDAAF</sequence>
<reference evidence="1" key="2">
    <citation type="journal article" date="2022" name="New Phytol.">
        <title>Evolutionary transition to the ectomycorrhizal habit in the genomes of a hyperdiverse lineage of mushroom-forming fungi.</title>
        <authorList>
            <person name="Looney B."/>
            <person name="Miyauchi S."/>
            <person name="Morin E."/>
            <person name="Drula E."/>
            <person name="Courty P.E."/>
            <person name="Kohler A."/>
            <person name="Kuo A."/>
            <person name="LaButti K."/>
            <person name="Pangilinan J."/>
            <person name="Lipzen A."/>
            <person name="Riley R."/>
            <person name="Andreopoulos W."/>
            <person name="He G."/>
            <person name="Johnson J."/>
            <person name="Nolan M."/>
            <person name="Tritt A."/>
            <person name="Barry K.W."/>
            <person name="Grigoriev I.V."/>
            <person name="Nagy L.G."/>
            <person name="Hibbett D."/>
            <person name="Henrissat B."/>
            <person name="Matheny P.B."/>
            <person name="Labbe J."/>
            <person name="Martin F.M."/>
        </authorList>
    </citation>
    <scope>NUCLEOTIDE SEQUENCE</scope>
    <source>
        <strain evidence="1">FP105234-sp</strain>
    </source>
</reference>
<keyword evidence="2" id="KW-1185">Reference proteome</keyword>
<evidence type="ECO:0000313" key="2">
    <source>
        <dbReference type="Proteomes" id="UP000814033"/>
    </source>
</evidence>
<reference evidence="1" key="1">
    <citation type="submission" date="2021-02" db="EMBL/GenBank/DDBJ databases">
        <authorList>
            <consortium name="DOE Joint Genome Institute"/>
            <person name="Ahrendt S."/>
            <person name="Looney B.P."/>
            <person name="Miyauchi S."/>
            <person name="Morin E."/>
            <person name="Drula E."/>
            <person name="Courty P.E."/>
            <person name="Chicoki N."/>
            <person name="Fauchery L."/>
            <person name="Kohler A."/>
            <person name="Kuo A."/>
            <person name="Labutti K."/>
            <person name="Pangilinan J."/>
            <person name="Lipzen A."/>
            <person name="Riley R."/>
            <person name="Andreopoulos W."/>
            <person name="He G."/>
            <person name="Johnson J."/>
            <person name="Barry K.W."/>
            <person name="Grigoriev I.V."/>
            <person name="Nagy L."/>
            <person name="Hibbett D."/>
            <person name="Henrissat B."/>
            <person name="Matheny P.B."/>
            <person name="Labbe J."/>
            <person name="Martin F."/>
        </authorList>
    </citation>
    <scope>NUCLEOTIDE SEQUENCE</scope>
    <source>
        <strain evidence="1">FP105234-sp</strain>
    </source>
</reference>
<gene>
    <name evidence="1" type="ORF">FA95DRAFT_1567828</name>
</gene>